<keyword evidence="2 4" id="KW-0648">Protein biosynthesis</keyword>
<accession>A0A367ZTA3</accession>
<dbReference type="GO" id="GO:0016829">
    <property type="term" value="F:lyase activity"/>
    <property type="evidence" value="ECO:0007669"/>
    <property type="project" value="UniProtKB-KW"/>
</dbReference>
<evidence type="ECO:0000313" key="7">
    <source>
        <dbReference type="Proteomes" id="UP000252355"/>
    </source>
</evidence>
<feature type="domain" description="YbaK/aminoacyl-tRNA synthetase-associated" evidence="5">
    <location>
        <begin position="38"/>
        <end position="149"/>
    </location>
</feature>
<proteinExistence type="inferred from homology"/>
<dbReference type="InterPro" id="IPR036754">
    <property type="entry name" value="YbaK/aa-tRNA-synt-asso_dom_sf"/>
</dbReference>
<dbReference type="CDD" id="cd00002">
    <property type="entry name" value="YbaK_deacylase"/>
    <property type="match status" value="1"/>
</dbReference>
<evidence type="ECO:0000259" key="5">
    <source>
        <dbReference type="Pfam" id="PF04073"/>
    </source>
</evidence>
<dbReference type="GO" id="GO:0006412">
    <property type="term" value="P:translation"/>
    <property type="evidence" value="ECO:0007669"/>
    <property type="project" value="UniProtKB-KW"/>
</dbReference>
<evidence type="ECO:0000256" key="4">
    <source>
        <dbReference type="PIRNR" id="PIRNR006181"/>
    </source>
</evidence>
<protein>
    <recommendedName>
        <fullName evidence="4">Cys-tRNA(Pro)/Cys-tRNA(Cys) deacylase</fullName>
        <ecNumber evidence="4">4.2.-.-</ecNumber>
    </recommendedName>
</protein>
<dbReference type="PIRSF" id="PIRSF006181">
    <property type="entry name" value="EbsC_YbaK"/>
    <property type="match status" value="1"/>
</dbReference>
<evidence type="ECO:0000313" key="6">
    <source>
        <dbReference type="EMBL" id="RCK81276.1"/>
    </source>
</evidence>
<dbReference type="Pfam" id="PF04073">
    <property type="entry name" value="tRNA_edit"/>
    <property type="match status" value="1"/>
</dbReference>
<dbReference type="PANTHER" id="PTHR30411:SF0">
    <property type="entry name" value="CYS-TRNA(PRO)_CYS-TRNA(CYS) DEACYLASE YBAK"/>
    <property type="match status" value="1"/>
</dbReference>
<dbReference type="EC" id="4.2.-.-" evidence="4"/>
<sequence length="167" mass="18276">MTRDQPPVTLAVRFLRDRQIPFSTHLYDYRDHGGAAWAAEALGLPPGQVIKTLVFETDDRRPLLVLMPGTLEVSTKALARHLGVKAVAPCEPAKAQRLTGYQVGGISPFGTRQALPIYVERSIFALPRLYINGGKRGFLVGLVPADLRRALPDCHEVDVGLTHGLTD</sequence>
<dbReference type="PANTHER" id="PTHR30411">
    <property type="entry name" value="CYTOPLASMIC PROTEIN"/>
    <property type="match status" value="1"/>
</dbReference>
<gene>
    <name evidence="6" type="ORF">OZSIB_2145</name>
</gene>
<dbReference type="GO" id="GO:0002161">
    <property type="term" value="F:aminoacyl-tRNA deacylase activity"/>
    <property type="evidence" value="ECO:0007669"/>
    <property type="project" value="InterPro"/>
</dbReference>
<evidence type="ECO:0000256" key="2">
    <source>
        <dbReference type="ARBA" id="ARBA00022917"/>
    </source>
</evidence>
<evidence type="ECO:0000256" key="3">
    <source>
        <dbReference type="ARBA" id="ARBA00023239"/>
    </source>
</evidence>
<dbReference type="SUPFAM" id="SSF55826">
    <property type="entry name" value="YbaK/ProRS associated domain"/>
    <property type="match status" value="1"/>
</dbReference>
<comment type="similarity">
    <text evidence="1 4">Belongs to the prolyl-tRNA editing family. YbaK/EbsC subfamily.</text>
</comment>
<keyword evidence="3 4" id="KW-0456">Lyase</keyword>
<reference evidence="6 7" key="1">
    <citation type="submission" date="2018-05" db="EMBL/GenBank/DDBJ databases">
        <title>A metagenomic window into the 2 km-deep terrestrial subsurface aquifer revealed taxonomically and functionally diverse microbial community comprising novel uncultured bacterial lineages.</title>
        <authorList>
            <person name="Kadnikov V.V."/>
            <person name="Mardanov A.V."/>
            <person name="Beletsky A.V."/>
            <person name="Banks D."/>
            <person name="Pimenov N.V."/>
            <person name="Frank Y.A."/>
            <person name="Karnachuk O.V."/>
            <person name="Ravin N.V."/>
        </authorList>
    </citation>
    <scope>NUCLEOTIDE SEQUENCE [LARGE SCALE GENOMIC DNA]</scope>
    <source>
        <strain evidence="6">BY5</strain>
    </source>
</reference>
<dbReference type="AlphaFoldDB" id="A0A367ZTA3"/>
<dbReference type="InterPro" id="IPR004369">
    <property type="entry name" value="Prolyl-tRNA_editing_YbaK/EbsC"/>
</dbReference>
<dbReference type="Gene3D" id="3.90.960.10">
    <property type="entry name" value="YbaK/aminoacyl-tRNA synthetase-associated domain"/>
    <property type="match status" value="1"/>
</dbReference>
<evidence type="ECO:0000256" key="1">
    <source>
        <dbReference type="ARBA" id="ARBA00009798"/>
    </source>
</evidence>
<dbReference type="EMBL" id="QOQW01000002">
    <property type="protein sequence ID" value="RCK81276.1"/>
    <property type="molecule type" value="Genomic_DNA"/>
</dbReference>
<dbReference type="Proteomes" id="UP000252355">
    <property type="component" value="Unassembled WGS sequence"/>
</dbReference>
<organism evidence="6 7">
    <name type="scientific">Candidatus Ozemobacter sibiricus</name>
    <dbReference type="NCBI Taxonomy" id="2268124"/>
    <lineage>
        <taxon>Bacteria</taxon>
        <taxon>Candidatus Ozemobacteria</taxon>
        <taxon>Candidatus Ozemobacterales</taxon>
        <taxon>Candidatus Ozemobacteraceae</taxon>
        <taxon>Candidatus Ozemobacter</taxon>
    </lineage>
</organism>
<dbReference type="InterPro" id="IPR007214">
    <property type="entry name" value="YbaK/aa-tRNA-synth-assoc-dom"/>
</dbReference>
<comment type="caution">
    <text evidence="6">The sequence shown here is derived from an EMBL/GenBank/DDBJ whole genome shotgun (WGS) entry which is preliminary data.</text>
</comment>
<name>A0A367ZTA3_9BACT</name>